<organism evidence="2">
    <name type="scientific">uncultured Caudovirales phage</name>
    <dbReference type="NCBI Taxonomy" id="2100421"/>
    <lineage>
        <taxon>Viruses</taxon>
        <taxon>Duplodnaviria</taxon>
        <taxon>Heunggongvirae</taxon>
        <taxon>Uroviricota</taxon>
        <taxon>Caudoviricetes</taxon>
        <taxon>Peduoviridae</taxon>
        <taxon>Maltschvirus</taxon>
        <taxon>Maltschvirus maltsch</taxon>
    </lineage>
</organism>
<accession>A0A6J5QV30</accession>
<feature type="transmembrane region" description="Helical" evidence="1">
    <location>
        <begin position="20"/>
        <end position="38"/>
    </location>
</feature>
<keyword evidence="1" id="KW-0472">Membrane</keyword>
<name>A0A6J5QV30_9CAUD</name>
<sequence>MSPRIRRARMAHEIKQRQTALNIAGLAWAVLLVCWLRGAPDIVRALWGLTR</sequence>
<protein>
    <submittedName>
        <fullName evidence="2">Uncharacterized protein</fullName>
    </submittedName>
</protein>
<dbReference type="EMBL" id="LR797061">
    <property type="protein sequence ID" value="CAB4184798.1"/>
    <property type="molecule type" value="Genomic_DNA"/>
</dbReference>
<reference evidence="2" key="1">
    <citation type="submission" date="2020-05" db="EMBL/GenBank/DDBJ databases">
        <authorList>
            <person name="Chiriac C."/>
            <person name="Salcher M."/>
            <person name="Ghai R."/>
            <person name="Kavagutti S V."/>
        </authorList>
    </citation>
    <scope>NUCLEOTIDE SEQUENCE</scope>
</reference>
<evidence type="ECO:0000256" key="1">
    <source>
        <dbReference type="SAM" id="Phobius"/>
    </source>
</evidence>
<keyword evidence="1" id="KW-1133">Transmembrane helix</keyword>
<keyword evidence="1" id="KW-0812">Transmembrane</keyword>
<proteinExistence type="predicted"/>
<evidence type="ECO:0000313" key="2">
    <source>
        <dbReference type="EMBL" id="CAB4184798.1"/>
    </source>
</evidence>
<gene>
    <name evidence="2" type="ORF">UFOVP1122_33</name>
</gene>